<organism evidence="1 2">
    <name type="scientific">Lujinxingia vulgaris</name>
    <dbReference type="NCBI Taxonomy" id="2600176"/>
    <lineage>
        <taxon>Bacteria</taxon>
        <taxon>Deltaproteobacteria</taxon>
        <taxon>Bradymonadales</taxon>
        <taxon>Lujinxingiaceae</taxon>
        <taxon>Lujinxingia</taxon>
    </lineage>
</organism>
<dbReference type="AlphaFoldDB" id="A0A5C6XAI0"/>
<dbReference type="RefSeq" id="WP_146974701.1">
    <property type="nucleotide sequence ID" value="NZ_VOSL01000052.1"/>
</dbReference>
<evidence type="ECO:0000313" key="2">
    <source>
        <dbReference type="Proteomes" id="UP000321046"/>
    </source>
</evidence>
<dbReference type="EMBL" id="VOSL01000052">
    <property type="protein sequence ID" value="TXD35065.1"/>
    <property type="molecule type" value="Genomic_DNA"/>
</dbReference>
<accession>A0A5C6XAI0</accession>
<dbReference type="OrthoDB" id="5492511at2"/>
<protein>
    <recommendedName>
        <fullName evidence="3">DUF4261 domain-containing protein</fullName>
    </recommendedName>
</protein>
<sequence length="263" mass="28917">MSSQAHRADAADMHSLVALLPVPWGEDGLELLREVHQETWVEDLDVAWEVPGERGTITLRSGHSVTLMVDEPIPELVDLAPTSKHPFAAAEIHQIENQQAIWRLVLEGVDRDPRRLAASFARLLTTAVEAGAPAVFLPACVQLHPPALLRHLSMDFNQPDAVINLFVSAWNDDEWMITRGLTLFGLPELETRHNNGLNAAYFRLMDIASTMFLQQSPFPDGAQLQVGPQLFEARTGPSGPSDPQVPFCGHHGTLTIGTVSFDT</sequence>
<dbReference type="Proteomes" id="UP000321046">
    <property type="component" value="Unassembled WGS sequence"/>
</dbReference>
<name>A0A5C6XAI0_9DELT</name>
<gene>
    <name evidence="1" type="ORF">FRC96_11810</name>
</gene>
<evidence type="ECO:0000313" key="1">
    <source>
        <dbReference type="EMBL" id="TXD35065.1"/>
    </source>
</evidence>
<evidence type="ECO:0008006" key="3">
    <source>
        <dbReference type="Google" id="ProtNLM"/>
    </source>
</evidence>
<reference evidence="1 2" key="1">
    <citation type="submission" date="2019-08" db="EMBL/GenBank/DDBJ databases">
        <title>Bradymonadales sp. TMQ2.</title>
        <authorList>
            <person name="Liang Q."/>
        </authorList>
    </citation>
    <scope>NUCLEOTIDE SEQUENCE [LARGE SCALE GENOMIC DNA]</scope>
    <source>
        <strain evidence="1 2">TMQ2</strain>
    </source>
</reference>
<comment type="caution">
    <text evidence="1">The sequence shown here is derived from an EMBL/GenBank/DDBJ whole genome shotgun (WGS) entry which is preliminary data.</text>
</comment>
<proteinExistence type="predicted"/>